<dbReference type="Pfam" id="PF01906">
    <property type="entry name" value="YbjQ_1"/>
    <property type="match status" value="1"/>
</dbReference>
<evidence type="ECO:0000256" key="2">
    <source>
        <dbReference type="HAMAP-Rule" id="MF_00338"/>
    </source>
</evidence>
<evidence type="ECO:0000256" key="1">
    <source>
        <dbReference type="ARBA" id="ARBA00010751"/>
    </source>
</evidence>
<dbReference type="HAMAP" id="MF_00338">
    <property type="entry name" value="UPF0145"/>
    <property type="match status" value="1"/>
</dbReference>
<accession>A0ABU6IEY9</accession>
<gene>
    <name evidence="3" type="ORF">VIN30_00865</name>
</gene>
<dbReference type="EMBL" id="JAYMFF010000002">
    <property type="protein sequence ID" value="MEC4175000.1"/>
    <property type="molecule type" value="Genomic_DNA"/>
</dbReference>
<dbReference type="PANTHER" id="PTHR34068:SF2">
    <property type="entry name" value="UPF0145 PROTEIN SCO3412"/>
    <property type="match status" value="1"/>
</dbReference>
<proteinExistence type="inferred from homology"/>
<evidence type="ECO:0000313" key="3">
    <source>
        <dbReference type="EMBL" id="MEC4175000.1"/>
    </source>
</evidence>
<dbReference type="Gene3D" id="3.30.110.70">
    <property type="entry name" value="Hypothetical protein apc22750. Chain B"/>
    <property type="match status" value="1"/>
</dbReference>
<protein>
    <recommendedName>
        <fullName evidence="2">UPF0145 protein VIN30_00865</fullName>
    </recommendedName>
</protein>
<keyword evidence="4" id="KW-1185">Reference proteome</keyword>
<dbReference type="InterPro" id="IPR035439">
    <property type="entry name" value="UPF0145_dom_sf"/>
</dbReference>
<dbReference type="InterPro" id="IPR002765">
    <property type="entry name" value="UPF0145_YbjQ-like"/>
</dbReference>
<dbReference type="SUPFAM" id="SSF117782">
    <property type="entry name" value="YbjQ-like"/>
    <property type="match status" value="1"/>
</dbReference>
<evidence type="ECO:0000313" key="4">
    <source>
        <dbReference type="Proteomes" id="UP001349994"/>
    </source>
</evidence>
<comment type="similarity">
    <text evidence="1 2">Belongs to the UPF0145 family.</text>
</comment>
<comment type="caution">
    <text evidence="3">The sequence shown here is derived from an EMBL/GenBank/DDBJ whole genome shotgun (WGS) entry which is preliminary data.</text>
</comment>
<name>A0ABU6IEY9_9ACTN</name>
<sequence length="110" mass="11822">MSTSFKPSIPVFTVETGLDGDMRPIGLVRGNVCMSRNVVKDLMGSLKTLVGGEIATWTDLMVESRDIALERLVAEAEQLGADAVTGVRFSSNFIEDVVEVLAYGTAVKAR</sequence>
<reference evidence="3 4" key="1">
    <citation type="submission" date="2024-01" db="EMBL/GenBank/DDBJ databases">
        <title>novel species in genus Adlercreutzia.</title>
        <authorList>
            <person name="Liu X."/>
        </authorList>
    </citation>
    <scope>NUCLEOTIDE SEQUENCE [LARGE SCALE GENOMIC DNA]</scope>
    <source>
        <strain evidence="3 4">R7</strain>
    </source>
</reference>
<dbReference type="PANTHER" id="PTHR34068">
    <property type="entry name" value="UPF0145 PROTEIN YBJQ"/>
    <property type="match status" value="1"/>
</dbReference>
<dbReference type="RefSeq" id="WP_326454215.1">
    <property type="nucleotide sequence ID" value="NZ_JAYMFF010000002.1"/>
</dbReference>
<dbReference type="Proteomes" id="UP001349994">
    <property type="component" value="Unassembled WGS sequence"/>
</dbReference>
<organism evidence="3 4">
    <name type="scientific">Adlercreutzia wanghongyangiae</name>
    <dbReference type="NCBI Taxonomy" id="3111451"/>
    <lineage>
        <taxon>Bacteria</taxon>
        <taxon>Bacillati</taxon>
        <taxon>Actinomycetota</taxon>
        <taxon>Coriobacteriia</taxon>
        <taxon>Eggerthellales</taxon>
        <taxon>Eggerthellaceae</taxon>
        <taxon>Adlercreutzia</taxon>
    </lineage>
</organism>